<dbReference type="Proteomes" id="UP001629156">
    <property type="component" value="Unassembled WGS sequence"/>
</dbReference>
<gene>
    <name evidence="7" type="ORF">ABS766_13435</name>
</gene>
<reference evidence="7 8" key="1">
    <citation type="submission" date="2024-06" db="EMBL/GenBank/DDBJ databases">
        <authorList>
            <person name="Kaempfer P."/>
            <person name="Viver T."/>
        </authorList>
    </citation>
    <scope>NUCLEOTIDE SEQUENCE [LARGE SCALE GENOMIC DNA]</scope>
    <source>
        <strain evidence="7 8">ST-119</strain>
    </source>
</reference>
<feature type="transmembrane region" description="Helical" evidence="6">
    <location>
        <begin position="142"/>
        <end position="161"/>
    </location>
</feature>
<comment type="caution">
    <text evidence="7">The sequence shown here is derived from an EMBL/GenBank/DDBJ whole genome shotgun (WGS) entry which is preliminary data.</text>
</comment>
<proteinExistence type="predicted"/>
<keyword evidence="4 6" id="KW-0472">Membrane</keyword>
<evidence type="ECO:0000256" key="2">
    <source>
        <dbReference type="ARBA" id="ARBA00022692"/>
    </source>
</evidence>
<comment type="subcellular location">
    <subcellularLocation>
        <location evidence="1">Membrane</location>
        <topology evidence="1">Multi-pass membrane protein</topology>
    </subcellularLocation>
</comment>
<keyword evidence="3 6" id="KW-1133">Transmembrane helix</keyword>
<accession>A0ABW8YZK5</accession>
<protein>
    <submittedName>
        <fullName evidence="7">CvpA family protein</fullName>
    </submittedName>
</protein>
<evidence type="ECO:0000256" key="3">
    <source>
        <dbReference type="ARBA" id="ARBA00022989"/>
    </source>
</evidence>
<keyword evidence="8" id="KW-1185">Reference proteome</keyword>
<feature type="region of interest" description="Disordered" evidence="5">
    <location>
        <begin position="174"/>
        <end position="211"/>
    </location>
</feature>
<evidence type="ECO:0000313" key="8">
    <source>
        <dbReference type="Proteomes" id="UP001629156"/>
    </source>
</evidence>
<feature type="transmembrane region" description="Helical" evidence="6">
    <location>
        <begin position="62"/>
        <end position="81"/>
    </location>
</feature>
<evidence type="ECO:0000256" key="4">
    <source>
        <dbReference type="ARBA" id="ARBA00023136"/>
    </source>
</evidence>
<dbReference type="PANTHER" id="PTHR37306:SF1">
    <property type="entry name" value="COLICIN V PRODUCTION PROTEIN"/>
    <property type="match status" value="1"/>
</dbReference>
<dbReference type="PANTHER" id="PTHR37306">
    <property type="entry name" value="COLICIN V PRODUCTION PROTEIN"/>
    <property type="match status" value="1"/>
</dbReference>
<dbReference type="Pfam" id="PF02674">
    <property type="entry name" value="Colicin_V"/>
    <property type="match status" value="1"/>
</dbReference>
<dbReference type="InterPro" id="IPR003825">
    <property type="entry name" value="Colicin-V_CvpA"/>
</dbReference>
<feature type="compositionally biased region" description="Acidic residues" evidence="5">
    <location>
        <begin position="175"/>
        <end position="191"/>
    </location>
</feature>
<keyword evidence="2 6" id="KW-0812">Transmembrane</keyword>
<feature type="transmembrane region" description="Helical" evidence="6">
    <location>
        <begin position="101"/>
        <end position="122"/>
    </location>
</feature>
<organism evidence="7 8">
    <name type="scientific">Flavobacterium rhizosphaerae</name>
    <dbReference type="NCBI Taxonomy" id="3163298"/>
    <lineage>
        <taxon>Bacteria</taxon>
        <taxon>Pseudomonadati</taxon>
        <taxon>Bacteroidota</taxon>
        <taxon>Flavobacteriia</taxon>
        <taxon>Flavobacteriales</taxon>
        <taxon>Flavobacteriaceae</taxon>
        <taxon>Flavobacterium</taxon>
    </lineage>
</organism>
<evidence type="ECO:0000256" key="5">
    <source>
        <dbReference type="SAM" id="MobiDB-lite"/>
    </source>
</evidence>
<evidence type="ECO:0000313" key="7">
    <source>
        <dbReference type="EMBL" id="MFL9845425.1"/>
    </source>
</evidence>
<sequence length="211" mass="23681">MEVTDIILGGILLYGLGRGIWKGFFVELASLLSLLLGLFIAVKFSGYLAGMLAEHVSWQPRYISITSFVLLFVAVIIGISLLAKTLTKMADATGLGFLNRIMGGVFGFIKMLLIVSILLNFFVKINRNHTIASREALQKSVLFYPVLQISAIIFPVLEVWFNEFKEGQDLFFQDEKDEDEKESETEAEEVYPDNGNKKEAEEADPDLFQRA</sequence>
<feature type="transmembrane region" description="Helical" evidence="6">
    <location>
        <begin position="20"/>
        <end position="42"/>
    </location>
</feature>
<evidence type="ECO:0000256" key="6">
    <source>
        <dbReference type="SAM" id="Phobius"/>
    </source>
</evidence>
<dbReference type="RefSeq" id="WP_408085705.1">
    <property type="nucleotide sequence ID" value="NZ_JBELPZ010000016.1"/>
</dbReference>
<evidence type="ECO:0000256" key="1">
    <source>
        <dbReference type="ARBA" id="ARBA00004141"/>
    </source>
</evidence>
<dbReference type="EMBL" id="JBELPZ010000016">
    <property type="protein sequence ID" value="MFL9845425.1"/>
    <property type="molecule type" value="Genomic_DNA"/>
</dbReference>
<name>A0ABW8YZK5_9FLAO</name>